<organism evidence="2 3">
    <name type="scientific">Mythimna separata</name>
    <name type="common">Oriental armyworm</name>
    <name type="synonym">Pseudaletia separata</name>
    <dbReference type="NCBI Taxonomy" id="271217"/>
    <lineage>
        <taxon>Eukaryota</taxon>
        <taxon>Metazoa</taxon>
        <taxon>Ecdysozoa</taxon>
        <taxon>Arthropoda</taxon>
        <taxon>Hexapoda</taxon>
        <taxon>Insecta</taxon>
        <taxon>Pterygota</taxon>
        <taxon>Neoptera</taxon>
        <taxon>Endopterygota</taxon>
        <taxon>Lepidoptera</taxon>
        <taxon>Glossata</taxon>
        <taxon>Ditrysia</taxon>
        <taxon>Noctuoidea</taxon>
        <taxon>Noctuidae</taxon>
        <taxon>Noctuinae</taxon>
        <taxon>Hadenini</taxon>
        <taxon>Mythimna</taxon>
    </lineage>
</organism>
<feature type="domain" description="CHK kinase-like" evidence="1">
    <location>
        <begin position="126"/>
        <end position="313"/>
    </location>
</feature>
<evidence type="ECO:0000313" key="2">
    <source>
        <dbReference type="EMBL" id="KAJ8709200.1"/>
    </source>
</evidence>
<reference evidence="2" key="1">
    <citation type="submission" date="2023-03" db="EMBL/GenBank/DDBJ databases">
        <title>Chromosome-level genomes of two armyworms, Mythimna separata and Mythimna loreyi, provide insights into the biosynthesis and reception of sex pheromones.</title>
        <authorList>
            <person name="Zhao H."/>
        </authorList>
    </citation>
    <scope>NUCLEOTIDE SEQUENCE</scope>
    <source>
        <strain evidence="2">BeijingLab</strain>
        <tissue evidence="2">Pupa</tissue>
    </source>
</reference>
<proteinExistence type="predicted"/>
<sequence length="401" mass="46240">MSSISEEYLGAVIRKIAAVNHILHWSYDQVKFENIAQNYFGVLIPIVLSGKRRGKDVKYSLVLKLAPTNEQYRVSGAVTVMFVREVYMYSVVLRKYGEIQEGLPKTSQYIIPRCYFVHEEYCKEAIALQDMCAAGYKPYTHEMFLDLSHTLLSLKSLAKLHAFSFILKNKNQELYEEIAQTCIPLTEHTNLRYMEIMRDRLDQALKTFDRTLYIPLLFKLRLNCAEFFYAAGHSVQNSCLCHGDIWKENILFKYEGNKVVSACIIDYQTARISSPAYDVMYLIISSTNTKLRNKYLHQLLDIYFRTFEMILKELGLESKEIYSRQMFDKDLKVVSPACVIAANTALWLSNGLQEVGHVRSKNVLNTKEEKAMALDTYKGIVKAIMDDLSRFGYLSLADDNP</sequence>
<dbReference type="PANTHER" id="PTHR11012">
    <property type="entry name" value="PROTEIN KINASE-LIKE DOMAIN-CONTAINING"/>
    <property type="match status" value="1"/>
</dbReference>
<dbReference type="Proteomes" id="UP001231518">
    <property type="component" value="Chromosome 22"/>
</dbReference>
<evidence type="ECO:0000259" key="1">
    <source>
        <dbReference type="SMART" id="SM00587"/>
    </source>
</evidence>
<gene>
    <name evidence="2" type="ORF">PYW07_009026</name>
</gene>
<name>A0AAD7YBE9_MYTSE</name>
<evidence type="ECO:0000313" key="3">
    <source>
        <dbReference type="Proteomes" id="UP001231518"/>
    </source>
</evidence>
<dbReference type="Gene3D" id="3.90.1200.10">
    <property type="match status" value="1"/>
</dbReference>
<dbReference type="InterPro" id="IPR004119">
    <property type="entry name" value="EcKL"/>
</dbReference>
<dbReference type="InterPro" id="IPR015897">
    <property type="entry name" value="CHK_kinase-like"/>
</dbReference>
<dbReference type="SMART" id="SM00587">
    <property type="entry name" value="CHK"/>
    <property type="match status" value="1"/>
</dbReference>
<dbReference type="SUPFAM" id="SSF56112">
    <property type="entry name" value="Protein kinase-like (PK-like)"/>
    <property type="match status" value="1"/>
</dbReference>
<keyword evidence="3" id="KW-1185">Reference proteome</keyword>
<dbReference type="InterPro" id="IPR011009">
    <property type="entry name" value="Kinase-like_dom_sf"/>
</dbReference>
<dbReference type="Pfam" id="PF02958">
    <property type="entry name" value="EcKL"/>
    <property type="match status" value="1"/>
</dbReference>
<comment type="caution">
    <text evidence="2">The sequence shown here is derived from an EMBL/GenBank/DDBJ whole genome shotgun (WGS) entry which is preliminary data.</text>
</comment>
<dbReference type="PANTHER" id="PTHR11012:SF48">
    <property type="entry name" value="CHK KINASE-LIKE DOMAIN-CONTAINING PROTEIN-RELATED"/>
    <property type="match status" value="1"/>
</dbReference>
<dbReference type="AlphaFoldDB" id="A0AAD7YBE9"/>
<accession>A0AAD7YBE9</accession>
<protein>
    <recommendedName>
        <fullName evidence="1">CHK kinase-like domain-containing protein</fullName>
    </recommendedName>
</protein>
<dbReference type="EMBL" id="JARGEI010000024">
    <property type="protein sequence ID" value="KAJ8709200.1"/>
    <property type="molecule type" value="Genomic_DNA"/>
</dbReference>